<keyword evidence="1" id="KW-1133">Transmembrane helix</keyword>
<protein>
    <submittedName>
        <fullName evidence="2">Uncharacterized protein</fullName>
    </submittedName>
</protein>
<sequence length="325" mass="36727">MVTFIWAFCSMVVLMLIFYFLRIGYSLKAKAILVSISFLLSLGGLTVVAIIPLWQTALLLLLLSISAAYFMNSRMGALFMQQKPAFEEVADKELDLQEQIDSLENRNSINLVKIDEQPLTPNLISGDMNRISNIIEDTQGNELDIIVEDISLISENETELEINDPAENTSLQENESITAGKFATNAMDELLDEIASVEIQKGTNITDKQEEPLDDSLFDFLLAEKEVAPHKEEILETSIDNDYLSEIESLLEYESTDSFNKEEDIIIEEIDDLPVIDIQDANNLGKDEDQLDDSLFDFLLSENKEADRDDVLKVIDQKEKLSLQK</sequence>
<keyword evidence="1" id="KW-0472">Membrane</keyword>
<keyword evidence="3" id="KW-1185">Reference proteome</keyword>
<gene>
    <name evidence="2" type="ORF">CHR53_20805</name>
</gene>
<organism evidence="2 3">
    <name type="scientific">Neobacillus mesonae</name>
    <dbReference type="NCBI Taxonomy" id="1193713"/>
    <lineage>
        <taxon>Bacteria</taxon>
        <taxon>Bacillati</taxon>
        <taxon>Bacillota</taxon>
        <taxon>Bacilli</taxon>
        <taxon>Bacillales</taxon>
        <taxon>Bacillaceae</taxon>
        <taxon>Neobacillus</taxon>
    </lineage>
</organism>
<dbReference type="STRING" id="1193713.GCA_001636315_01042"/>
<name>A0A3T0I2E2_9BACI</name>
<feature type="transmembrane region" description="Helical" evidence="1">
    <location>
        <begin position="32"/>
        <end position="51"/>
    </location>
</feature>
<accession>A0A3T0I2E2</accession>
<evidence type="ECO:0000256" key="1">
    <source>
        <dbReference type="SAM" id="Phobius"/>
    </source>
</evidence>
<dbReference type="OrthoDB" id="2887857at2"/>
<dbReference type="RefSeq" id="WP_127488198.1">
    <property type="nucleotide sequence ID" value="NZ_CP022572.1"/>
</dbReference>
<proteinExistence type="predicted"/>
<keyword evidence="1" id="KW-0812">Transmembrane</keyword>
<dbReference type="EMBL" id="CP022572">
    <property type="protein sequence ID" value="AZU63511.1"/>
    <property type="molecule type" value="Genomic_DNA"/>
</dbReference>
<dbReference type="AlphaFoldDB" id="A0A3T0I2E2"/>
<dbReference type="KEGG" id="nmk:CHR53_20805"/>
<dbReference type="Proteomes" id="UP000282892">
    <property type="component" value="Chromosome"/>
</dbReference>
<evidence type="ECO:0000313" key="3">
    <source>
        <dbReference type="Proteomes" id="UP000282892"/>
    </source>
</evidence>
<reference evidence="2 3" key="1">
    <citation type="submission" date="2017-07" db="EMBL/GenBank/DDBJ databases">
        <title>The complete genome sequence of Bacillus mesonae strain H20-5, an efficient strain improving plant abiotic stress resistance.</title>
        <authorList>
            <person name="Kim S.Y."/>
            <person name="Song H."/>
            <person name="Sang M.K."/>
            <person name="Weon H.-Y."/>
            <person name="Song J."/>
        </authorList>
    </citation>
    <scope>NUCLEOTIDE SEQUENCE [LARGE SCALE GENOMIC DNA]</scope>
    <source>
        <strain evidence="2 3">H20-5</strain>
    </source>
</reference>
<feature type="transmembrane region" description="Helical" evidence="1">
    <location>
        <begin position="6"/>
        <end position="25"/>
    </location>
</feature>
<evidence type="ECO:0000313" key="2">
    <source>
        <dbReference type="EMBL" id="AZU63511.1"/>
    </source>
</evidence>